<proteinExistence type="predicted"/>
<keyword evidence="1" id="KW-0812">Transmembrane</keyword>
<evidence type="ECO:0008006" key="4">
    <source>
        <dbReference type="Google" id="ProtNLM"/>
    </source>
</evidence>
<keyword evidence="3" id="KW-1185">Reference proteome</keyword>
<reference evidence="3" key="1">
    <citation type="journal article" date="2019" name="Int. J. Syst. Evol. Microbiol.">
        <title>The Global Catalogue of Microorganisms (GCM) 10K type strain sequencing project: providing services to taxonomists for standard genome sequencing and annotation.</title>
        <authorList>
            <consortium name="The Broad Institute Genomics Platform"/>
            <consortium name="The Broad Institute Genome Sequencing Center for Infectious Disease"/>
            <person name="Wu L."/>
            <person name="Ma J."/>
        </authorList>
    </citation>
    <scope>NUCLEOTIDE SEQUENCE [LARGE SCALE GENOMIC DNA]</scope>
    <source>
        <strain evidence="3">ZS-35-S2</strain>
    </source>
</reference>
<sequence>MQETEVRELLQAYTTDAEPPMSLTSDAVLAAGRRSRRIRRLAGVTGAGLAVVLVGAGVMVAPRMIGPSTTTVAAAPQCPSPPGPRPPGVIAADQPLSDELADWAAASLTCYLSYAMPRMLPDAEYLAAPGALAGPLVGFSLPDRAPIRPPGGDQPWGGDRVDARAVIQDPEGTSDFYLTVGVASPAAGAVAAARCETTTHSACTVRPGPEGTTVITGTELEPLPAEHPRTFTALVYRGQTIVNVLISNNDRQGPEPVATRPVPALTTEQIVELALASELYLFP</sequence>
<keyword evidence="1" id="KW-0472">Membrane</keyword>
<comment type="caution">
    <text evidence="2">The sequence shown here is derived from an EMBL/GenBank/DDBJ whole genome shotgun (WGS) entry which is preliminary data.</text>
</comment>
<evidence type="ECO:0000313" key="2">
    <source>
        <dbReference type="EMBL" id="MFC6016251.1"/>
    </source>
</evidence>
<feature type="transmembrane region" description="Helical" evidence="1">
    <location>
        <begin position="41"/>
        <end position="61"/>
    </location>
</feature>
<name>A0ABW1K3D2_9ACTN</name>
<evidence type="ECO:0000256" key="1">
    <source>
        <dbReference type="SAM" id="Phobius"/>
    </source>
</evidence>
<gene>
    <name evidence="2" type="ORF">ACFP2T_08580</name>
</gene>
<dbReference type="EMBL" id="JBHSPR010000007">
    <property type="protein sequence ID" value="MFC6016251.1"/>
    <property type="molecule type" value="Genomic_DNA"/>
</dbReference>
<dbReference type="Proteomes" id="UP001596203">
    <property type="component" value="Unassembled WGS sequence"/>
</dbReference>
<accession>A0ABW1K3D2</accession>
<protein>
    <recommendedName>
        <fullName evidence="4">DUF5642 domain-containing protein</fullName>
    </recommendedName>
</protein>
<dbReference type="RefSeq" id="WP_377419450.1">
    <property type="nucleotide sequence ID" value="NZ_JBHSPR010000007.1"/>
</dbReference>
<evidence type="ECO:0000313" key="3">
    <source>
        <dbReference type="Proteomes" id="UP001596203"/>
    </source>
</evidence>
<keyword evidence="1" id="KW-1133">Transmembrane helix</keyword>
<organism evidence="2 3">
    <name type="scientific">Plantactinospora solaniradicis</name>
    <dbReference type="NCBI Taxonomy" id="1723736"/>
    <lineage>
        <taxon>Bacteria</taxon>
        <taxon>Bacillati</taxon>
        <taxon>Actinomycetota</taxon>
        <taxon>Actinomycetes</taxon>
        <taxon>Micromonosporales</taxon>
        <taxon>Micromonosporaceae</taxon>
        <taxon>Plantactinospora</taxon>
    </lineage>
</organism>